<comment type="function">
    <text evidence="7">Catalyzes the decarboxylation of four acetate groups of uroporphyrinogen-III to yield coproporphyrinogen-III.</text>
</comment>
<comment type="subunit">
    <text evidence="7">Homodimer.</text>
</comment>
<feature type="binding site" evidence="7">
    <location>
        <position position="318"/>
    </location>
    <ligand>
        <name>substrate</name>
    </ligand>
</feature>
<evidence type="ECO:0000256" key="9">
    <source>
        <dbReference type="RuleBase" id="RU004169"/>
    </source>
</evidence>
<dbReference type="Proteomes" id="UP000250918">
    <property type="component" value="Unassembled WGS sequence"/>
</dbReference>
<comment type="pathway">
    <text evidence="1 7 8">Porphyrin-containing compound metabolism; protoporphyrin-IX biosynthesis; coproporphyrinogen-III from 5-aminolevulinate: step 4/4.</text>
</comment>
<evidence type="ECO:0000256" key="7">
    <source>
        <dbReference type="HAMAP-Rule" id="MF_00218"/>
    </source>
</evidence>
<dbReference type="PROSITE" id="PS00906">
    <property type="entry name" value="UROD_1"/>
    <property type="match status" value="1"/>
</dbReference>
<feature type="binding site" evidence="7">
    <location>
        <position position="150"/>
    </location>
    <ligand>
        <name>substrate</name>
    </ligand>
</feature>
<evidence type="ECO:0000259" key="10">
    <source>
        <dbReference type="PROSITE" id="PS00906"/>
    </source>
</evidence>
<comment type="caution">
    <text evidence="7">Lacks conserved residue(s) required for the propagation of feature annotation.</text>
</comment>
<evidence type="ECO:0000256" key="5">
    <source>
        <dbReference type="ARBA" id="ARBA00023239"/>
    </source>
</evidence>
<evidence type="ECO:0000256" key="2">
    <source>
        <dbReference type="ARBA" id="ARBA00009935"/>
    </source>
</evidence>
<evidence type="ECO:0000313" key="11">
    <source>
        <dbReference type="EMBL" id="PWB76339.1"/>
    </source>
</evidence>
<evidence type="ECO:0000256" key="4">
    <source>
        <dbReference type="ARBA" id="ARBA00022793"/>
    </source>
</evidence>
<dbReference type="GO" id="GO:0004853">
    <property type="term" value="F:uroporphyrinogen decarboxylase activity"/>
    <property type="evidence" value="ECO:0007669"/>
    <property type="project" value="UniProtKB-UniRule"/>
</dbReference>
<feature type="site" description="Transition state stabilizer" evidence="7">
    <location>
        <position position="75"/>
    </location>
</feature>
<name>A0A855X6W2_9BACT</name>
<keyword evidence="4 7" id="KW-0210">Decarboxylase</keyword>
<dbReference type="InterPro" id="IPR000257">
    <property type="entry name" value="Uroporphyrinogen_deCOase"/>
</dbReference>
<proteinExistence type="inferred from homology"/>
<feature type="binding site" evidence="7">
    <location>
        <begin position="26"/>
        <end position="30"/>
    </location>
    <ligand>
        <name>substrate</name>
    </ligand>
</feature>
<evidence type="ECO:0000256" key="3">
    <source>
        <dbReference type="ARBA" id="ARBA00012288"/>
    </source>
</evidence>
<dbReference type="PANTHER" id="PTHR21091">
    <property type="entry name" value="METHYLTETRAHYDROFOLATE:HOMOCYSTEINE METHYLTRANSFERASE RELATED"/>
    <property type="match status" value="1"/>
</dbReference>
<feature type="domain" description="Uroporphyrinogen decarboxylase (URO-D)" evidence="10">
    <location>
        <begin position="21"/>
        <end position="30"/>
    </location>
</feature>
<organism evidence="11 12">
    <name type="scientific">candidate division GN15 bacterium</name>
    <dbReference type="NCBI Taxonomy" id="2072418"/>
    <lineage>
        <taxon>Bacteria</taxon>
        <taxon>candidate division GN15</taxon>
    </lineage>
</organism>
<dbReference type="CDD" id="cd00717">
    <property type="entry name" value="URO-D"/>
    <property type="match status" value="1"/>
</dbReference>
<evidence type="ECO:0000256" key="1">
    <source>
        <dbReference type="ARBA" id="ARBA00004804"/>
    </source>
</evidence>
<keyword evidence="6 7" id="KW-0627">Porphyrin biosynthesis</keyword>
<sequence>MGMSESPYIKACYGRNQGRIPVWIMRQAGRYLPEYRAVREKVSFLELCKSPELIAEVVRQPVERFGLDAAILFSDILILLEPMGIALSFPDGGPKIANPVNSPDDVRRLKNYDVAAALPFVAEGIRQIKRRMPDTPLIGFAGSPFTLACYLIQGKGSKDFDLAKRFMHEYPAAAEELITFLSDITAKYLELQIDAGADSVQIFESWGGVLSKDDFCDWSARPVNEIFGRLKHKRVPRALFVNNVAPYLDVIGDIDCEVVGVDYRIDLAQAAAALPHKAVQGNLDPSALFESPDRVRERTIQILDAVENHDNLIFNLGHGIQPHTPIASVEAVVETVHGFRS</sequence>
<evidence type="ECO:0000256" key="8">
    <source>
        <dbReference type="RuleBase" id="RU000554"/>
    </source>
</evidence>
<reference evidence="11 12" key="1">
    <citation type="journal article" date="2018" name="ISME J.">
        <title>A methanotrophic archaeon couples anaerobic oxidation of methane to Fe(III) reduction.</title>
        <authorList>
            <person name="Cai C."/>
            <person name="Leu A.O."/>
            <person name="Xie G.J."/>
            <person name="Guo J."/>
            <person name="Feng Y."/>
            <person name="Zhao J.X."/>
            <person name="Tyson G.W."/>
            <person name="Yuan Z."/>
            <person name="Hu S."/>
        </authorList>
    </citation>
    <scope>NUCLEOTIDE SEQUENCE [LARGE SCALE GENOMIC DNA]</scope>
    <source>
        <strain evidence="11">FeB_12</strain>
    </source>
</reference>
<comment type="subcellular location">
    <subcellularLocation>
        <location evidence="7">Cytoplasm</location>
    </subcellularLocation>
</comment>
<comment type="caution">
    <text evidence="11">The sequence shown here is derived from an EMBL/GenBank/DDBJ whole genome shotgun (WGS) entry which is preliminary data.</text>
</comment>
<dbReference type="Pfam" id="PF01208">
    <property type="entry name" value="URO-D"/>
    <property type="match status" value="1"/>
</dbReference>
<dbReference type="PANTHER" id="PTHR21091:SF169">
    <property type="entry name" value="UROPORPHYRINOGEN DECARBOXYLASE"/>
    <property type="match status" value="1"/>
</dbReference>
<evidence type="ECO:0000256" key="6">
    <source>
        <dbReference type="ARBA" id="ARBA00023244"/>
    </source>
</evidence>
<comment type="catalytic activity">
    <reaction evidence="7 8">
        <text>uroporphyrinogen III + 4 H(+) = coproporphyrinogen III + 4 CO2</text>
        <dbReference type="Rhea" id="RHEA:19865"/>
        <dbReference type="ChEBI" id="CHEBI:15378"/>
        <dbReference type="ChEBI" id="CHEBI:16526"/>
        <dbReference type="ChEBI" id="CHEBI:57308"/>
        <dbReference type="ChEBI" id="CHEBI:57309"/>
        <dbReference type="EC" id="4.1.1.37"/>
    </reaction>
</comment>
<dbReference type="EMBL" id="PQAP01000002">
    <property type="protein sequence ID" value="PWB76339.1"/>
    <property type="molecule type" value="Genomic_DNA"/>
</dbReference>
<evidence type="ECO:0000313" key="12">
    <source>
        <dbReference type="Proteomes" id="UP000250918"/>
    </source>
</evidence>
<dbReference type="NCBIfam" id="TIGR01464">
    <property type="entry name" value="hemE"/>
    <property type="match status" value="1"/>
</dbReference>
<dbReference type="GO" id="GO:0006782">
    <property type="term" value="P:protoporphyrinogen IX biosynthetic process"/>
    <property type="evidence" value="ECO:0007669"/>
    <property type="project" value="UniProtKB-UniRule"/>
</dbReference>
<keyword evidence="7" id="KW-0963">Cytoplasm</keyword>
<gene>
    <name evidence="7 11" type="primary">hemE</name>
    <name evidence="11" type="ORF">C3F09_00695</name>
</gene>
<keyword evidence="5 7" id="KW-0456">Lyase</keyword>
<dbReference type="UniPathway" id="UPA00251">
    <property type="reaction ID" value="UER00321"/>
</dbReference>
<dbReference type="HAMAP" id="MF_00218">
    <property type="entry name" value="URO_D"/>
    <property type="match status" value="1"/>
</dbReference>
<comment type="similarity">
    <text evidence="2 7 9">Belongs to the uroporphyrinogen decarboxylase family.</text>
</comment>
<dbReference type="InterPro" id="IPR006361">
    <property type="entry name" value="Uroporphyrinogen_deCO2ase_HemE"/>
</dbReference>
<protein>
    <recommendedName>
        <fullName evidence="3 7">Uroporphyrinogen decarboxylase</fullName>
        <shortName evidence="7">UPD</shortName>
        <shortName evidence="7">URO-D</shortName>
        <ecNumber evidence="3 7">4.1.1.37</ecNumber>
    </recommendedName>
</protein>
<accession>A0A855X6W2</accession>
<dbReference type="InterPro" id="IPR038071">
    <property type="entry name" value="UROD/MetE-like_sf"/>
</dbReference>
<feature type="binding site" evidence="7">
    <location>
        <position position="205"/>
    </location>
    <ligand>
        <name>substrate</name>
    </ligand>
</feature>
<dbReference type="EC" id="4.1.1.37" evidence="3 7"/>
<dbReference type="Gene3D" id="3.20.20.210">
    <property type="match status" value="1"/>
</dbReference>
<dbReference type="SUPFAM" id="SSF51726">
    <property type="entry name" value="UROD/MetE-like"/>
    <property type="match status" value="1"/>
</dbReference>
<dbReference type="GO" id="GO:0005829">
    <property type="term" value="C:cytosol"/>
    <property type="evidence" value="ECO:0007669"/>
    <property type="project" value="TreeGrafter"/>
</dbReference>
<dbReference type="AlphaFoldDB" id="A0A855X6W2"/>
<feature type="binding site" evidence="7">
    <location>
        <position position="75"/>
    </location>
    <ligand>
        <name>substrate</name>
    </ligand>
</feature>